<feature type="compositionally biased region" description="Polar residues" evidence="1">
    <location>
        <begin position="171"/>
        <end position="185"/>
    </location>
</feature>
<evidence type="ECO:0000313" key="3">
    <source>
        <dbReference type="Proteomes" id="UP001151752"/>
    </source>
</evidence>
<evidence type="ECO:0000256" key="1">
    <source>
        <dbReference type="SAM" id="MobiDB-lite"/>
    </source>
</evidence>
<name>A0A9Q0PMI7_9ROSI</name>
<dbReference type="PANTHER" id="PTHR35274:SF5">
    <property type="entry name" value="PROTEIN E6-LIKE"/>
    <property type="match status" value="1"/>
</dbReference>
<gene>
    <name evidence="2" type="ORF">OIU74_015539</name>
</gene>
<accession>A0A9Q0PMI7</accession>
<comment type="caution">
    <text evidence="2">The sequence shown here is derived from an EMBL/GenBank/DDBJ whole genome shotgun (WGS) entry which is preliminary data.</text>
</comment>
<organism evidence="2 3">
    <name type="scientific">Salix koriyanagi</name>
    <dbReference type="NCBI Taxonomy" id="2511006"/>
    <lineage>
        <taxon>Eukaryota</taxon>
        <taxon>Viridiplantae</taxon>
        <taxon>Streptophyta</taxon>
        <taxon>Embryophyta</taxon>
        <taxon>Tracheophyta</taxon>
        <taxon>Spermatophyta</taxon>
        <taxon>Magnoliopsida</taxon>
        <taxon>eudicotyledons</taxon>
        <taxon>Gunneridae</taxon>
        <taxon>Pentapetalae</taxon>
        <taxon>rosids</taxon>
        <taxon>fabids</taxon>
        <taxon>Malpighiales</taxon>
        <taxon>Salicaceae</taxon>
        <taxon>Saliceae</taxon>
        <taxon>Salix</taxon>
    </lineage>
</organism>
<feature type="compositionally biased region" description="Basic and acidic residues" evidence="1">
    <location>
        <begin position="192"/>
        <end position="202"/>
    </location>
</feature>
<dbReference type="AlphaFoldDB" id="A0A9Q0PMI7"/>
<dbReference type="EMBL" id="JAPFFM010000018">
    <property type="protein sequence ID" value="KAJ6690881.1"/>
    <property type="molecule type" value="Genomic_DNA"/>
</dbReference>
<protein>
    <submittedName>
        <fullName evidence="2">Uncharacterized protein</fullName>
    </submittedName>
</protein>
<dbReference type="InterPro" id="IPR040290">
    <property type="entry name" value="Prot_E6-like"/>
</dbReference>
<feature type="compositionally biased region" description="Polar residues" evidence="1">
    <location>
        <begin position="40"/>
        <end position="50"/>
    </location>
</feature>
<dbReference type="Proteomes" id="UP001151752">
    <property type="component" value="Chromosome 17"/>
</dbReference>
<dbReference type="PANTHER" id="PTHR35274">
    <property type="entry name" value="E6-LIKE PROTEIN"/>
    <property type="match status" value="1"/>
</dbReference>
<feature type="compositionally biased region" description="Basic and acidic residues" evidence="1">
    <location>
        <begin position="1"/>
        <end position="14"/>
    </location>
</feature>
<feature type="region of interest" description="Disordered" evidence="1">
    <location>
        <begin position="1"/>
        <end position="66"/>
    </location>
</feature>
<feature type="region of interest" description="Disordered" evidence="1">
    <location>
        <begin position="91"/>
        <end position="202"/>
    </location>
</feature>
<feature type="compositionally biased region" description="Basic and acidic residues" evidence="1">
    <location>
        <begin position="133"/>
        <end position="149"/>
    </location>
</feature>
<proteinExistence type="predicted"/>
<reference evidence="2" key="2">
    <citation type="journal article" date="2023" name="Int. J. Mol. Sci.">
        <title>De Novo Assembly and Annotation of 11 Diverse Shrub Willow (Salix) Genomes Reveals Novel Gene Organization in Sex-Linked Regions.</title>
        <authorList>
            <person name="Hyden B."/>
            <person name="Feng K."/>
            <person name="Yates T.B."/>
            <person name="Jawdy S."/>
            <person name="Cereghino C."/>
            <person name="Smart L.B."/>
            <person name="Muchero W."/>
        </authorList>
    </citation>
    <scope>NUCLEOTIDE SEQUENCE</scope>
    <source>
        <tissue evidence="2">Shoot tip</tissue>
    </source>
</reference>
<reference evidence="2" key="1">
    <citation type="submission" date="2022-11" db="EMBL/GenBank/DDBJ databases">
        <authorList>
            <person name="Hyden B.L."/>
            <person name="Feng K."/>
            <person name="Yates T."/>
            <person name="Jawdy S."/>
            <person name="Smart L.B."/>
            <person name="Muchero W."/>
        </authorList>
    </citation>
    <scope>NUCLEOTIDE SEQUENCE</scope>
    <source>
        <tissue evidence="2">Shoot tip</tissue>
    </source>
</reference>
<evidence type="ECO:0000313" key="2">
    <source>
        <dbReference type="EMBL" id="KAJ6690881.1"/>
    </source>
</evidence>
<sequence length="202" mass="21833">MSIKDYQMEMKLRSQQEQPEIEFSGSPMASSENTGKKESTISSAPIQAPTSAPAPDIDQFPPDVSMVLASPAPAPAIEDLLDDPVLARAPAPVVGESDNGYGLFSEDSGTFPRKETSTTATTTTTTTTANENELLKEELDGVHFNKKYENGNYNNNGYSSNYNNKAYKVDSGNQNSNGFTSNNGDNGYKLAGESKLRNRESK</sequence>
<keyword evidence="3" id="KW-1185">Reference proteome</keyword>
<feature type="compositionally biased region" description="Low complexity" evidence="1">
    <location>
        <begin position="150"/>
        <end position="166"/>
    </location>
</feature>
<feature type="compositionally biased region" description="Low complexity" evidence="1">
    <location>
        <begin position="117"/>
        <end position="129"/>
    </location>
</feature>